<dbReference type="Gene3D" id="3.20.20.150">
    <property type="entry name" value="Divalent-metal-dependent TIM barrel enzymes"/>
    <property type="match status" value="1"/>
</dbReference>
<reference evidence="2 3" key="1">
    <citation type="journal article" date="2013" name="Genome Announc.">
        <title>Draft genome sequence of Serratia sp. strain ATCC 39006, a model bacterium for analysis of the biosynthesis and regulation of prodigiosin, a carbapenem, and gas vesicles.</title>
        <authorList>
            <person name="Fineran P.C."/>
            <person name="Iglesias Cans M.C."/>
            <person name="Ramsay J.P."/>
            <person name="Wilf N.M."/>
            <person name="Cossyleon D."/>
            <person name="McNeil M.B."/>
            <person name="Williamson N.R."/>
            <person name="Monson R.E."/>
            <person name="Becher S.A."/>
            <person name="Stanton J.A."/>
            <person name="Brugger K."/>
            <person name="Brown S.D."/>
            <person name="Salmond G.P."/>
        </authorList>
    </citation>
    <scope>NUCLEOTIDE SEQUENCE [LARGE SCALE GENOMIC DNA]</scope>
    <source>
        <strain evidence="2">ATCC 39006</strain>
        <strain evidence="3">ATCC 39006 / SC 11482</strain>
    </source>
</reference>
<dbReference type="InterPro" id="IPR036237">
    <property type="entry name" value="Xyl_isomerase-like_sf"/>
</dbReference>
<evidence type="ECO:0000313" key="4">
    <source>
        <dbReference type="Proteomes" id="UP000233778"/>
    </source>
</evidence>
<reference evidence="2" key="2">
    <citation type="submission" date="2013-09" db="EMBL/GenBank/DDBJ databases">
        <authorList>
            <person name="Wang G."/>
            <person name="Yang Y."/>
            <person name="Su Y."/>
        </authorList>
    </citation>
    <scope>NUCLEOTIDE SEQUENCE</scope>
    <source>
        <strain evidence="2">ATCC 39006</strain>
    </source>
</reference>
<dbReference type="SUPFAM" id="SSF51658">
    <property type="entry name" value="Xylose isomerase-like"/>
    <property type="match status" value="1"/>
</dbReference>
<sequence>MNDIGLVSWRLPGDLLNALTLCNKLSTDVLEIDFGGPGRGLELDSLDLFKIREYAEVSNVTVSSLAINTYNDIGIKSSSYECKTLFFRALDVAEQLGIHSLFIPSFRKSLIENEIDIINTAGFLQWCCDAAGPQFVIASENTLIVDDSKLLLSLVNRKNFSLLFDPANLFLMGIDPYVYFVELFPALYNDIHIKSPTGVSFSELDNDFLYYIHKLFRTPHILRKRFYYFSENDYRQAGNVAIQNDISWLKEHLQLIKV</sequence>
<dbReference type="AlphaFoldDB" id="A0A2I5T396"/>
<gene>
    <name evidence="1" type="ORF">CWC46_03970</name>
    <name evidence="2" type="ORF">Ser39006_003970</name>
</gene>
<dbReference type="RefSeq" id="WP_021013495.1">
    <property type="nucleotide sequence ID" value="NZ_CP025084.1"/>
</dbReference>
<dbReference type="EMBL" id="CP025085">
    <property type="protein sequence ID" value="AUG99047.1"/>
    <property type="molecule type" value="Genomic_DNA"/>
</dbReference>
<dbReference type="KEGG" id="sera:Ser39006_003970"/>
<evidence type="ECO:0000313" key="2">
    <source>
        <dbReference type="EMBL" id="AUH03362.1"/>
    </source>
</evidence>
<reference evidence="2" key="4">
    <citation type="submission" date="2017-11" db="EMBL/GenBank/DDBJ databases">
        <title>Complete genome sequence of Serratia sp. ATCC 39006.</title>
        <authorList>
            <person name="Hampton H.G."/>
            <person name="Jackson S.A."/>
            <person name="Jauregui R."/>
            <person name="Poulter G.T.M."/>
            <person name="Salmond G.P.C."/>
            <person name="Fineran P.C."/>
        </authorList>
    </citation>
    <scope>NUCLEOTIDE SEQUENCE</scope>
    <source>
        <strain evidence="2">ATCC 39006</strain>
    </source>
</reference>
<proteinExistence type="predicted"/>
<name>A0A2I5T396_SERS3</name>
<protein>
    <recommendedName>
        <fullName evidence="5">Xylose isomerase-like TIM barrel domain-containing protein</fullName>
    </recommendedName>
</protein>
<keyword evidence="3" id="KW-1185">Reference proteome</keyword>
<dbReference type="Proteomes" id="UP000233778">
    <property type="component" value="Chromosome"/>
</dbReference>
<dbReference type="KEGG" id="serq:CWC46_03970"/>
<evidence type="ECO:0000313" key="1">
    <source>
        <dbReference type="EMBL" id="AUG99047.1"/>
    </source>
</evidence>
<dbReference type="EMBL" id="CP025084">
    <property type="protein sequence ID" value="AUH03362.1"/>
    <property type="molecule type" value="Genomic_DNA"/>
</dbReference>
<dbReference type="Proteomes" id="UP000017700">
    <property type="component" value="Chromosome"/>
</dbReference>
<dbReference type="STRING" id="104623.Ser39006_00218"/>
<evidence type="ECO:0008006" key="5">
    <source>
        <dbReference type="Google" id="ProtNLM"/>
    </source>
</evidence>
<accession>A0A2I5T396</accession>
<dbReference type="OrthoDB" id="3612467at2"/>
<reference evidence="1 4" key="3">
    <citation type="submission" date="2017-11" db="EMBL/GenBank/DDBJ databases">
        <title>Complete genome sequence of Serratia sp. ATCC 39006 LacA.</title>
        <authorList>
            <person name="Hampton H.G."/>
            <person name="Jackson S.A."/>
            <person name="Jauregui R."/>
            <person name="Poulter G.T.M."/>
            <person name="Salmond G.P.C."/>
            <person name="Fineran P.C."/>
        </authorList>
    </citation>
    <scope>NUCLEOTIDE SEQUENCE [LARGE SCALE GENOMIC DNA]</scope>
    <source>
        <strain evidence="1 4">ATCC 39006</strain>
    </source>
</reference>
<organism evidence="2 3">
    <name type="scientific">Serratia sp. (strain ATCC 39006)</name>
    <name type="common">Prodigiosinella confusarubida</name>
    <dbReference type="NCBI Taxonomy" id="104623"/>
    <lineage>
        <taxon>Bacteria</taxon>
        <taxon>Pseudomonadati</taxon>
        <taxon>Pseudomonadota</taxon>
        <taxon>Gammaproteobacteria</taxon>
        <taxon>Enterobacterales</taxon>
        <taxon>Pectobacteriaceae</taxon>
        <taxon>Prodigiosinella</taxon>
    </lineage>
</organism>
<evidence type="ECO:0000313" key="3">
    <source>
        <dbReference type="Proteomes" id="UP000017700"/>
    </source>
</evidence>